<dbReference type="EMBL" id="PXYX01000038">
    <property type="protein sequence ID" value="PSR24986.1"/>
    <property type="molecule type" value="Genomic_DNA"/>
</dbReference>
<evidence type="ECO:0000313" key="2">
    <source>
        <dbReference type="EMBL" id="PSR24986.1"/>
    </source>
</evidence>
<protein>
    <submittedName>
        <fullName evidence="2">PilZ domain-containing protein</fullName>
    </submittedName>
</protein>
<evidence type="ECO:0000313" key="3">
    <source>
        <dbReference type="Proteomes" id="UP000242705"/>
    </source>
</evidence>
<reference evidence="2 3" key="1">
    <citation type="journal article" date="2014" name="BMC Genomics">
        <title>Comparison of environmental and isolate Sulfobacillus genomes reveals diverse carbon, sulfur, nitrogen, and hydrogen metabolisms.</title>
        <authorList>
            <person name="Justice N.B."/>
            <person name="Norman A."/>
            <person name="Brown C.T."/>
            <person name="Singh A."/>
            <person name="Thomas B.C."/>
            <person name="Banfield J.F."/>
        </authorList>
    </citation>
    <scope>NUCLEOTIDE SEQUENCE [LARGE SCALE GENOMIC DNA]</scope>
    <source>
        <strain evidence="2">AMDSBA5</strain>
    </source>
</reference>
<organism evidence="2 3">
    <name type="scientific">Sulfobacillus thermosulfidooxidans</name>
    <dbReference type="NCBI Taxonomy" id="28034"/>
    <lineage>
        <taxon>Bacteria</taxon>
        <taxon>Bacillati</taxon>
        <taxon>Bacillota</taxon>
        <taxon>Clostridia</taxon>
        <taxon>Eubacteriales</taxon>
        <taxon>Clostridiales Family XVII. Incertae Sedis</taxon>
        <taxon>Sulfobacillus</taxon>
    </lineage>
</organism>
<dbReference type="Proteomes" id="UP000242705">
    <property type="component" value="Unassembled WGS sequence"/>
</dbReference>
<sequence>MAGLYKGLVVSIQAADQEWHGTILWHFKQSITILLDDPFPSDLPKILTLWWTEPETQTRWKQQVTIDKVEHERTLTVFEYLTPQGLEQRQAVRYSLSLPLTIRTGPWPWQFIKTHTIDVSLTGLRCLLPVSWPPKQEHPATISLDRQVIHMDLHLLRTDFDSQGHYQTACQIIFASTHDHNQWKQFLLSIPRVGRGQMRITH</sequence>
<comment type="caution">
    <text evidence="2">The sequence shown here is derived from an EMBL/GenBank/DDBJ whole genome shotgun (WGS) entry which is preliminary data.</text>
</comment>
<name>A0A2T2WRW6_SULTH</name>
<proteinExistence type="predicted"/>
<dbReference type="InterPro" id="IPR009875">
    <property type="entry name" value="PilZ_domain"/>
</dbReference>
<dbReference type="Gene3D" id="2.40.10.220">
    <property type="entry name" value="predicted glycosyltransferase like domains"/>
    <property type="match status" value="1"/>
</dbReference>
<evidence type="ECO:0000259" key="1">
    <source>
        <dbReference type="Pfam" id="PF07238"/>
    </source>
</evidence>
<accession>A0A2T2WRW6</accession>
<dbReference type="Pfam" id="PF07238">
    <property type="entry name" value="PilZ"/>
    <property type="match status" value="1"/>
</dbReference>
<dbReference type="GO" id="GO:0035438">
    <property type="term" value="F:cyclic-di-GMP binding"/>
    <property type="evidence" value="ECO:0007669"/>
    <property type="project" value="InterPro"/>
</dbReference>
<dbReference type="AlphaFoldDB" id="A0A2T2WRW6"/>
<dbReference type="SUPFAM" id="SSF141371">
    <property type="entry name" value="PilZ domain-like"/>
    <property type="match status" value="1"/>
</dbReference>
<gene>
    <name evidence="2" type="ORF">C7B47_13315</name>
</gene>
<feature type="domain" description="PilZ" evidence="1">
    <location>
        <begin position="87"/>
        <end position="187"/>
    </location>
</feature>